<dbReference type="Proteomes" id="UP000317421">
    <property type="component" value="Unassembled WGS sequence"/>
</dbReference>
<dbReference type="NCBIfam" id="NF038403">
    <property type="entry name" value="perm_prefix_1"/>
    <property type="match status" value="1"/>
</dbReference>
<sequence>MPALPYWLFPGDDRPTEEIDDEIAEELQLHLDLMAEEQERRGLAPEEAKQKAAERFGDFNQLLRRCRREKQGDVPMLLRVQTGLLVVLIALVAAAGWRMTYIPDPILNAQYMSETTELLQTIQNDLADMRNGITPPEVGTPTYTQPIVGTERNVKIPLEAAEPPAEPAGVVRMAIVPAVWTPPDNPDPQEILREVKADTQAKRYEIALAKHVWFHENANSIRPSLNAVRLSFALSDWYDLGLEYPPALELLRSIRDNLEVQILRGEGGGERFHDFAAINRVLHEDEKTVAVFTTLDSQYPDAAKSAIYYARRALIENKAFDLYAKYINAKRDYLLKEHILDLDLDRESKAKPKSGNGINDLLATSAEQRFCNEAATLVAILTIVDRKSEAAEIAALAKEKLDDEQFHREIDAALEGTIPAQ</sequence>
<keyword evidence="1" id="KW-1133">Transmembrane helix</keyword>
<proteinExistence type="predicted"/>
<evidence type="ECO:0000313" key="3">
    <source>
        <dbReference type="Proteomes" id="UP000317421"/>
    </source>
</evidence>
<reference evidence="2 3" key="1">
    <citation type="submission" date="2019-02" db="EMBL/GenBank/DDBJ databases">
        <title>Deep-cultivation of Planctomycetes and their phenomic and genomic characterization uncovers novel biology.</title>
        <authorList>
            <person name="Wiegand S."/>
            <person name="Jogler M."/>
            <person name="Boedeker C."/>
            <person name="Pinto D."/>
            <person name="Vollmers J."/>
            <person name="Rivas-Marin E."/>
            <person name="Kohn T."/>
            <person name="Peeters S.H."/>
            <person name="Heuer A."/>
            <person name="Rast P."/>
            <person name="Oberbeckmann S."/>
            <person name="Bunk B."/>
            <person name="Jeske O."/>
            <person name="Meyerdierks A."/>
            <person name="Storesund J.E."/>
            <person name="Kallscheuer N."/>
            <person name="Luecker S."/>
            <person name="Lage O.M."/>
            <person name="Pohl T."/>
            <person name="Merkel B.J."/>
            <person name="Hornburger P."/>
            <person name="Mueller R.-W."/>
            <person name="Bruemmer F."/>
            <person name="Labrenz M."/>
            <person name="Spormann A.M."/>
            <person name="Op Den Camp H."/>
            <person name="Overmann J."/>
            <person name="Amann R."/>
            <person name="Jetten M.S.M."/>
            <person name="Mascher T."/>
            <person name="Medema M.H."/>
            <person name="Devos D.P."/>
            <person name="Kaster A.-K."/>
            <person name="Ovreas L."/>
            <person name="Rohde M."/>
            <person name="Galperin M.Y."/>
            <person name="Jogler C."/>
        </authorList>
    </citation>
    <scope>NUCLEOTIDE SEQUENCE [LARGE SCALE GENOMIC DNA]</scope>
    <source>
        <strain evidence="2 3">Pla108</strain>
    </source>
</reference>
<evidence type="ECO:0000256" key="1">
    <source>
        <dbReference type="SAM" id="Phobius"/>
    </source>
</evidence>
<dbReference type="AlphaFoldDB" id="A0A5C6A9C6"/>
<protein>
    <submittedName>
        <fullName evidence="2">Uncharacterized protein</fullName>
    </submittedName>
</protein>
<accession>A0A5C6A9C6</accession>
<keyword evidence="1" id="KW-0812">Transmembrane</keyword>
<comment type="caution">
    <text evidence="2">The sequence shown here is derived from an EMBL/GenBank/DDBJ whole genome shotgun (WGS) entry which is preliminary data.</text>
</comment>
<dbReference type="InterPro" id="IPR047928">
    <property type="entry name" value="Perm_prefix_1"/>
</dbReference>
<feature type="transmembrane region" description="Helical" evidence="1">
    <location>
        <begin position="77"/>
        <end position="97"/>
    </location>
</feature>
<dbReference type="EMBL" id="SJPR01000004">
    <property type="protein sequence ID" value="TWT95947.1"/>
    <property type="molecule type" value="Genomic_DNA"/>
</dbReference>
<dbReference type="OrthoDB" id="8772062at2"/>
<dbReference type="RefSeq" id="WP_146445748.1">
    <property type="nucleotide sequence ID" value="NZ_SJPR01000004.1"/>
</dbReference>
<organism evidence="2 3">
    <name type="scientific">Botrimarina colliarenosi</name>
    <dbReference type="NCBI Taxonomy" id="2528001"/>
    <lineage>
        <taxon>Bacteria</taxon>
        <taxon>Pseudomonadati</taxon>
        <taxon>Planctomycetota</taxon>
        <taxon>Planctomycetia</taxon>
        <taxon>Pirellulales</taxon>
        <taxon>Lacipirellulaceae</taxon>
        <taxon>Botrimarina</taxon>
    </lineage>
</organism>
<keyword evidence="1" id="KW-0472">Membrane</keyword>
<gene>
    <name evidence="2" type="ORF">Pla108_30240</name>
</gene>
<name>A0A5C6A9C6_9BACT</name>
<evidence type="ECO:0000313" key="2">
    <source>
        <dbReference type="EMBL" id="TWT95947.1"/>
    </source>
</evidence>
<keyword evidence="3" id="KW-1185">Reference proteome</keyword>